<organism evidence="2 3">
    <name type="scientific">Candidatus Bartonella washoeensis Sb944nv</name>
    <dbReference type="NCBI Taxonomy" id="1094563"/>
    <lineage>
        <taxon>Bacteria</taxon>
        <taxon>Pseudomonadati</taxon>
        <taxon>Pseudomonadota</taxon>
        <taxon>Alphaproteobacteria</taxon>
        <taxon>Hyphomicrobiales</taxon>
        <taxon>Bartonellaceae</taxon>
        <taxon>Bartonella</taxon>
    </lineage>
</organism>
<dbReference type="PATRIC" id="fig|1094563.3.peg.112"/>
<dbReference type="RefSeq" id="WP_006922899.1">
    <property type="nucleotide sequence ID" value="NZ_JH725022.1"/>
</dbReference>
<sequence length="193" mass="21216">MKKREVKIFSTSILGVCLILTGCGLSAPTYGTGKPASLQFFEDVANITSLTPTNNTSQLVMKSRPKLVMPSPGSRVILPLPQQDVTQAGSFGGTATLKQHPDRGSVSVFPQKVSSIDGSENVSRLNAEQRQEYLRRQRAHVGSPEYRRYLTEPPLSYRQPARTAPVGQQGKDEALKERERKSTSKRGSGKKSW</sequence>
<dbReference type="eggNOG" id="ENOG50338NR">
    <property type="taxonomic scope" value="Bacteria"/>
</dbReference>
<dbReference type="HOGENOM" id="CLU_083241_0_0_5"/>
<comment type="caution">
    <text evidence="2">The sequence shown here is derived from an EMBL/GenBank/DDBJ whole genome shotgun (WGS) entry which is preliminary data.</text>
</comment>
<accession>J1JBR9</accession>
<dbReference type="PROSITE" id="PS51257">
    <property type="entry name" value="PROKAR_LIPOPROTEIN"/>
    <property type="match status" value="1"/>
</dbReference>
<feature type="compositionally biased region" description="Basic and acidic residues" evidence="1">
    <location>
        <begin position="170"/>
        <end position="182"/>
    </location>
</feature>
<evidence type="ECO:0008006" key="4">
    <source>
        <dbReference type="Google" id="ProtNLM"/>
    </source>
</evidence>
<evidence type="ECO:0000256" key="1">
    <source>
        <dbReference type="SAM" id="MobiDB-lite"/>
    </source>
</evidence>
<evidence type="ECO:0000313" key="2">
    <source>
        <dbReference type="EMBL" id="EJF81410.1"/>
    </source>
</evidence>
<gene>
    <name evidence="2" type="ORF">MCQ_00108</name>
</gene>
<proteinExistence type="predicted"/>
<feature type="compositionally biased region" description="Basic residues" evidence="1">
    <location>
        <begin position="183"/>
        <end position="193"/>
    </location>
</feature>
<protein>
    <recommendedName>
        <fullName evidence="4">Lipoprotein</fullName>
    </recommendedName>
</protein>
<reference evidence="2 3" key="1">
    <citation type="submission" date="2012-03" db="EMBL/GenBank/DDBJ databases">
        <title>The Genome Sequence of Bartonella washoensis Sb944nv.</title>
        <authorList>
            <consortium name="The Broad Institute Genome Sequencing Platform"/>
            <consortium name="The Broad Institute Genome Sequencing Center for Infectious Disease"/>
            <person name="Feldgarden M."/>
            <person name="Kirby J."/>
            <person name="Kosoy M."/>
            <person name="Birtles R."/>
            <person name="Probert W.S."/>
            <person name="Chiaraviglio L."/>
            <person name="Young S.K."/>
            <person name="Zeng Q."/>
            <person name="Gargeya S."/>
            <person name="Fitzgerald M."/>
            <person name="Haas B."/>
            <person name="Abouelleil A."/>
            <person name="Alvarado L."/>
            <person name="Arachchi H.M."/>
            <person name="Berlin A."/>
            <person name="Chapman S.B."/>
            <person name="Gearin G."/>
            <person name="Goldberg J."/>
            <person name="Griggs A."/>
            <person name="Gujja S."/>
            <person name="Hansen M."/>
            <person name="Heiman D."/>
            <person name="Howarth C."/>
            <person name="Larimer J."/>
            <person name="Lui A."/>
            <person name="MacDonald P.J.P."/>
            <person name="McCowen C."/>
            <person name="Montmayeur A."/>
            <person name="Murphy C."/>
            <person name="Neiman D."/>
            <person name="Pearson M."/>
            <person name="Priest M."/>
            <person name="Roberts A."/>
            <person name="Saif S."/>
            <person name="Shea T."/>
            <person name="Sisk P."/>
            <person name="Stolte C."/>
            <person name="Sykes S."/>
            <person name="Wortman J."/>
            <person name="Nusbaum C."/>
            <person name="Birren B."/>
        </authorList>
    </citation>
    <scope>NUCLEOTIDE SEQUENCE [LARGE SCALE GENOMIC DNA]</scope>
    <source>
        <strain evidence="2 3">Sb944nv</strain>
    </source>
</reference>
<keyword evidence="3" id="KW-1185">Reference proteome</keyword>
<name>J1JBR9_9HYPH</name>
<dbReference type="AlphaFoldDB" id="J1JBR9"/>
<dbReference type="Proteomes" id="UP000008947">
    <property type="component" value="Unassembled WGS sequence"/>
</dbReference>
<dbReference type="EMBL" id="AILU01000003">
    <property type="protein sequence ID" value="EJF81410.1"/>
    <property type="molecule type" value="Genomic_DNA"/>
</dbReference>
<feature type="region of interest" description="Disordered" evidence="1">
    <location>
        <begin position="136"/>
        <end position="193"/>
    </location>
</feature>
<evidence type="ECO:0000313" key="3">
    <source>
        <dbReference type="Proteomes" id="UP000008947"/>
    </source>
</evidence>